<keyword evidence="8 10" id="KW-0560">Oxidoreductase</keyword>
<dbReference type="NCBIfam" id="NF004912">
    <property type="entry name" value="PRK06270.1"/>
    <property type="match status" value="1"/>
</dbReference>
<evidence type="ECO:0000256" key="1">
    <source>
        <dbReference type="ARBA" id="ARBA00005056"/>
    </source>
</evidence>
<feature type="binding site" evidence="12">
    <location>
        <position position="223"/>
    </location>
    <ligand>
        <name>L-homoserine</name>
        <dbReference type="ChEBI" id="CHEBI:57476"/>
    </ligand>
</feature>
<keyword evidence="9 10" id="KW-0486">Methionine biosynthesis</keyword>
<dbReference type="PIRSF" id="PIRSF036497">
    <property type="entry name" value="HDH_short"/>
    <property type="match status" value="1"/>
</dbReference>
<dbReference type="Gene3D" id="3.40.50.720">
    <property type="entry name" value="NAD(P)-binding Rossmann-like Domain"/>
    <property type="match status" value="1"/>
</dbReference>
<name>A0A7K3UL87_9HYPH</name>
<comment type="catalytic activity">
    <reaction evidence="10">
        <text>L-homoserine + NADP(+) = L-aspartate 4-semialdehyde + NADPH + H(+)</text>
        <dbReference type="Rhea" id="RHEA:15761"/>
        <dbReference type="ChEBI" id="CHEBI:15378"/>
        <dbReference type="ChEBI" id="CHEBI:57476"/>
        <dbReference type="ChEBI" id="CHEBI:57783"/>
        <dbReference type="ChEBI" id="CHEBI:58349"/>
        <dbReference type="ChEBI" id="CHEBI:537519"/>
        <dbReference type="EC" id="1.1.1.3"/>
    </reaction>
</comment>
<accession>A0A7K3UL87</accession>
<comment type="similarity">
    <text evidence="3 10 13">Belongs to the homoserine dehydrogenase family.</text>
</comment>
<dbReference type="AlphaFoldDB" id="A0A7K3UL87"/>
<dbReference type="InterPro" id="IPR036291">
    <property type="entry name" value="NAD(P)-bd_dom_sf"/>
</dbReference>
<evidence type="ECO:0000256" key="5">
    <source>
        <dbReference type="ARBA" id="ARBA00013376"/>
    </source>
</evidence>
<proteinExistence type="inferred from homology"/>
<dbReference type="PROSITE" id="PS01042">
    <property type="entry name" value="HOMOSER_DHGENASE"/>
    <property type="match status" value="1"/>
</dbReference>
<evidence type="ECO:0000256" key="4">
    <source>
        <dbReference type="ARBA" id="ARBA00013213"/>
    </source>
</evidence>
<feature type="active site" description="Proton donor" evidence="11">
    <location>
        <position position="238"/>
    </location>
</feature>
<evidence type="ECO:0000256" key="3">
    <source>
        <dbReference type="ARBA" id="ARBA00006753"/>
    </source>
</evidence>
<keyword evidence="7 10" id="KW-0791">Threonine biosynthesis</keyword>
<evidence type="ECO:0000259" key="14">
    <source>
        <dbReference type="Pfam" id="PF00742"/>
    </source>
</evidence>
<dbReference type="PANTHER" id="PTHR43331">
    <property type="entry name" value="HOMOSERINE DEHYDROGENASE"/>
    <property type="match status" value="1"/>
</dbReference>
<dbReference type="NCBIfam" id="NF004976">
    <property type="entry name" value="PRK06349.1"/>
    <property type="match status" value="1"/>
</dbReference>
<dbReference type="SUPFAM" id="SSF51735">
    <property type="entry name" value="NAD(P)-binding Rossmann-fold domains"/>
    <property type="match status" value="1"/>
</dbReference>
<dbReference type="GO" id="GO:0050661">
    <property type="term" value="F:NADP binding"/>
    <property type="evidence" value="ECO:0007669"/>
    <property type="project" value="InterPro"/>
</dbReference>
<keyword evidence="10 12" id="KW-0521">NADP</keyword>
<dbReference type="InterPro" id="IPR022697">
    <property type="entry name" value="HDH_short"/>
</dbReference>
<dbReference type="InterPro" id="IPR001342">
    <property type="entry name" value="HDH_cat"/>
</dbReference>
<dbReference type="UniPathway" id="UPA00050">
    <property type="reaction ID" value="UER00063"/>
</dbReference>
<feature type="domain" description="Homoserine dehydrogenase catalytic" evidence="14">
    <location>
        <begin position="171"/>
        <end position="349"/>
    </location>
</feature>
<evidence type="ECO:0000256" key="6">
    <source>
        <dbReference type="ARBA" id="ARBA00022605"/>
    </source>
</evidence>
<keyword evidence="6 10" id="KW-0028">Amino-acid biosynthesis</keyword>
<evidence type="ECO:0000256" key="9">
    <source>
        <dbReference type="ARBA" id="ARBA00023167"/>
    </source>
</evidence>
<feature type="binding site" evidence="12">
    <location>
        <position position="139"/>
    </location>
    <ligand>
        <name>NADPH</name>
        <dbReference type="ChEBI" id="CHEBI:57783"/>
    </ligand>
</feature>
<dbReference type="InterPro" id="IPR019811">
    <property type="entry name" value="HDH_CS"/>
</dbReference>
<sequence length="364" mass="37883">MRTHRLTGGYHVKIYNIALIGFGGVNRALAELITMKNTRWERDLGFRLNIVAVSDLYLGSVISPNGLDAKTLIEANFAKGGLGGLSGGSAEADNEMIIKTAPADIVVEATFTNPTDGEPAVSHCRWALESGKHVVTTNKGPVAIAAQQLKALAKANGVHFEYEGSVMSGTPVLRMAEKTLSGAEIKGFEGILNGTSNFVLGRMENGLDFASAVAEAQALGFAEADPTADVEGFDVRLKVVILANELLGANLKPEEVSCEGISKLSPSDIDAAAKANSRWKLIGSALRNADGTITGSVAPKQLPLEHPLAGVNGATNAVSLNTELLGSVTVTGPGAGRTETAYALLSDIVAIHNARSDILGKEAA</sequence>
<comment type="pathway">
    <text evidence="1">Amino-acid biosynthesis; L-threonine biosynthesis; L-threonine from L-aspartate: step 3/5.</text>
</comment>
<feature type="domain" description="Aspartate/homoserine dehydrogenase NAD-binding" evidence="15">
    <location>
        <begin position="21"/>
        <end position="163"/>
    </location>
</feature>
<protein>
    <recommendedName>
        <fullName evidence="5 10">Homoserine dehydrogenase</fullName>
        <shortName evidence="10">HDH</shortName>
        <ecNumber evidence="4 10">1.1.1.3</ecNumber>
    </recommendedName>
</protein>
<dbReference type="Proteomes" id="UP000471753">
    <property type="component" value="Unassembled WGS sequence"/>
</dbReference>
<dbReference type="EMBL" id="WUFT01000027">
    <property type="protein sequence ID" value="NEJ74457.1"/>
    <property type="molecule type" value="Genomic_DNA"/>
</dbReference>
<dbReference type="UniPathway" id="UPA00051">
    <property type="reaction ID" value="UER00465"/>
</dbReference>
<comment type="caution">
    <text evidence="16">The sequence shown here is derived from an EMBL/GenBank/DDBJ whole genome shotgun (WGS) entry which is preliminary data.</text>
</comment>
<evidence type="ECO:0000256" key="2">
    <source>
        <dbReference type="ARBA" id="ARBA00005062"/>
    </source>
</evidence>
<dbReference type="Gene3D" id="3.30.360.10">
    <property type="entry name" value="Dihydrodipicolinate Reductase, domain 2"/>
    <property type="match status" value="1"/>
</dbReference>
<organism evidence="16 17">
    <name type="scientific">Rhizobium phaseoli</name>
    <dbReference type="NCBI Taxonomy" id="396"/>
    <lineage>
        <taxon>Bacteria</taxon>
        <taxon>Pseudomonadati</taxon>
        <taxon>Pseudomonadota</taxon>
        <taxon>Alphaproteobacteria</taxon>
        <taxon>Hyphomicrobiales</taxon>
        <taxon>Rhizobiaceae</taxon>
        <taxon>Rhizobium/Agrobacterium group</taxon>
        <taxon>Rhizobium</taxon>
    </lineage>
</organism>
<evidence type="ECO:0000256" key="11">
    <source>
        <dbReference type="PIRSR" id="PIRSR036497-1"/>
    </source>
</evidence>
<dbReference type="FunFam" id="3.30.360.10:FF:000005">
    <property type="entry name" value="Homoserine dehydrogenase"/>
    <property type="match status" value="1"/>
</dbReference>
<comment type="pathway">
    <text evidence="2">Amino-acid biosynthesis; L-methionine biosynthesis via de novo pathway; L-homoserine from L-aspartate: step 3/3.</text>
</comment>
<evidence type="ECO:0000256" key="12">
    <source>
        <dbReference type="PIRSR" id="PIRSR036497-2"/>
    </source>
</evidence>
<dbReference type="Pfam" id="PF00742">
    <property type="entry name" value="Homoserine_dh"/>
    <property type="match status" value="1"/>
</dbReference>
<dbReference type="InterPro" id="IPR005106">
    <property type="entry name" value="Asp/hSer_DH_NAD-bd"/>
</dbReference>
<reference evidence="16 17" key="1">
    <citation type="submission" date="2019-12" db="EMBL/GenBank/DDBJ databases">
        <title>Rhizobium genotypes associated with high levels of biological nitrogen fixation by grain legumes in a temperate-maritime cropping system.</title>
        <authorList>
            <person name="Maluk M."/>
            <person name="Francesc Ferrando Molina F."/>
            <person name="Lopez Del Egido L."/>
            <person name="Lafos M."/>
            <person name="Langarica-Fuentes A."/>
            <person name="Gebre Yohannes G."/>
            <person name="Young M.W."/>
            <person name="Martin P."/>
            <person name="Gantlett R."/>
            <person name="Kenicer G."/>
            <person name="Hawes C."/>
            <person name="Begg G.S."/>
            <person name="Quilliam R.S."/>
            <person name="Squire G.R."/>
            <person name="Poole P.S."/>
            <person name="Young P.W."/>
            <person name="Iannetta P.M."/>
            <person name="James E.K."/>
        </authorList>
    </citation>
    <scope>NUCLEOTIDE SEQUENCE [LARGE SCALE GENOMIC DNA]</scope>
    <source>
        <strain evidence="16 17">JHI366</strain>
    </source>
</reference>
<dbReference type="SUPFAM" id="SSF55347">
    <property type="entry name" value="Glyceraldehyde-3-phosphate dehydrogenase-like, C-terminal domain"/>
    <property type="match status" value="1"/>
</dbReference>
<evidence type="ECO:0000256" key="13">
    <source>
        <dbReference type="RuleBase" id="RU004171"/>
    </source>
</evidence>
<dbReference type="GO" id="GO:0009086">
    <property type="term" value="P:methionine biosynthetic process"/>
    <property type="evidence" value="ECO:0007669"/>
    <property type="project" value="UniProtKB-KW"/>
</dbReference>
<dbReference type="GO" id="GO:0004412">
    <property type="term" value="F:homoserine dehydrogenase activity"/>
    <property type="evidence" value="ECO:0007669"/>
    <property type="project" value="UniProtKB-EC"/>
</dbReference>
<evidence type="ECO:0000256" key="8">
    <source>
        <dbReference type="ARBA" id="ARBA00023002"/>
    </source>
</evidence>
<evidence type="ECO:0000313" key="17">
    <source>
        <dbReference type="Proteomes" id="UP000471753"/>
    </source>
</evidence>
<evidence type="ECO:0000256" key="7">
    <source>
        <dbReference type="ARBA" id="ARBA00022697"/>
    </source>
</evidence>
<evidence type="ECO:0000313" key="16">
    <source>
        <dbReference type="EMBL" id="NEJ74457.1"/>
    </source>
</evidence>
<dbReference type="GO" id="GO:0009088">
    <property type="term" value="P:threonine biosynthetic process"/>
    <property type="evidence" value="ECO:0007669"/>
    <property type="project" value="UniProtKB-UniPathway"/>
</dbReference>
<feature type="binding site" evidence="12">
    <location>
        <position position="115"/>
    </location>
    <ligand>
        <name>NADPH</name>
        <dbReference type="ChEBI" id="CHEBI:57783"/>
    </ligand>
</feature>
<dbReference type="EC" id="1.1.1.3" evidence="4 10"/>
<evidence type="ECO:0000259" key="15">
    <source>
        <dbReference type="Pfam" id="PF03447"/>
    </source>
</evidence>
<dbReference type="Pfam" id="PF03447">
    <property type="entry name" value="NAD_binding_3"/>
    <property type="match status" value="1"/>
</dbReference>
<evidence type="ECO:0000256" key="10">
    <source>
        <dbReference type="PIRNR" id="PIRNR036497"/>
    </source>
</evidence>
<dbReference type="PANTHER" id="PTHR43331:SF1">
    <property type="entry name" value="HOMOSERINE DEHYDROGENASE"/>
    <property type="match status" value="1"/>
</dbReference>
<gene>
    <name evidence="16" type="ORF">GR197_28660</name>
</gene>